<dbReference type="PANTHER" id="PTHR48098">
    <property type="entry name" value="ENTEROCHELIN ESTERASE-RELATED"/>
    <property type="match status" value="1"/>
</dbReference>
<reference evidence="1 2" key="1">
    <citation type="submission" date="2018-08" db="EMBL/GenBank/DDBJ databases">
        <title>Bacillus jemisoniae sp. nov., Bacillus chryseoplanitiae sp. nov., Bacillus resnikiae sp. nov., and Bacillus frankliniae sp. nov., isolated from Viking spacecraft and associated surfaces.</title>
        <authorList>
            <person name="Seuylemezian A."/>
            <person name="Vaishampayan P."/>
        </authorList>
    </citation>
    <scope>NUCLEOTIDE SEQUENCE [LARGE SCALE GENOMIC DNA]</scope>
    <source>
        <strain evidence="1 2">JJ-247</strain>
    </source>
</reference>
<dbReference type="InterPro" id="IPR000801">
    <property type="entry name" value="Esterase-like"/>
</dbReference>
<proteinExistence type="predicted"/>
<dbReference type="Proteomes" id="UP000265816">
    <property type="component" value="Unassembled WGS sequence"/>
</dbReference>
<dbReference type="Pfam" id="PF00756">
    <property type="entry name" value="Esterase"/>
    <property type="match status" value="1"/>
</dbReference>
<dbReference type="RefSeq" id="WP_119114639.1">
    <property type="nucleotide sequence ID" value="NZ_CBCSEO010000001.1"/>
</dbReference>
<dbReference type="AlphaFoldDB" id="A0A398B2K8"/>
<protein>
    <submittedName>
        <fullName evidence="1">Esterase family protein</fullName>
    </submittedName>
</protein>
<accession>A0A398B2K8</accession>
<comment type="caution">
    <text evidence="1">The sequence shown here is derived from an EMBL/GenBank/DDBJ whole genome shotgun (WGS) entry which is preliminary data.</text>
</comment>
<evidence type="ECO:0000313" key="1">
    <source>
        <dbReference type="EMBL" id="RID82026.1"/>
    </source>
</evidence>
<name>A0A398B2K8_9BACI</name>
<dbReference type="InterPro" id="IPR050583">
    <property type="entry name" value="Mycobacterial_A85_antigen"/>
</dbReference>
<organism evidence="1 2">
    <name type="scientific">Mesobacillus zeae</name>
    <dbReference type="NCBI Taxonomy" id="1917180"/>
    <lineage>
        <taxon>Bacteria</taxon>
        <taxon>Bacillati</taxon>
        <taxon>Bacillota</taxon>
        <taxon>Bacilli</taxon>
        <taxon>Bacillales</taxon>
        <taxon>Bacillaceae</taxon>
        <taxon>Mesobacillus</taxon>
    </lineage>
</organism>
<dbReference type="EMBL" id="QWVT01000044">
    <property type="protein sequence ID" value="RID82026.1"/>
    <property type="molecule type" value="Genomic_DNA"/>
</dbReference>
<dbReference type="PANTHER" id="PTHR48098:SF3">
    <property type="entry name" value="IRON(III) ENTEROBACTIN ESTERASE"/>
    <property type="match status" value="1"/>
</dbReference>
<keyword evidence="2" id="KW-1185">Reference proteome</keyword>
<dbReference type="SUPFAM" id="SSF53474">
    <property type="entry name" value="alpha/beta-Hydrolases"/>
    <property type="match status" value="1"/>
</dbReference>
<dbReference type="OrthoDB" id="9803578at2"/>
<dbReference type="InterPro" id="IPR029058">
    <property type="entry name" value="AB_hydrolase_fold"/>
</dbReference>
<gene>
    <name evidence="1" type="ORF">D1970_20115</name>
</gene>
<sequence length="240" mass="27381">MEYPRGTIQEFTLNSEALGEEMTLLVYLPASYTPLYKYSVLIAQDGRDYFQLGRIGRLADELLANEEIENMIIVGVPYKSVNDRRRKYHPEGEQHQAYIRFLAHELVTFLDQEFPTYQMGKGRALIGDSLAATVSLMAALDYPHTFGKVILQSPFVNETVLTATSEFSDPSLLGIYHTVGLGETDVTTTAGKKEDFLSPNRELSKILKKRFNAEYEEFNGNHTWTYWQPDLRKALKSMFS</sequence>
<dbReference type="Gene3D" id="3.40.50.1820">
    <property type="entry name" value="alpha/beta hydrolase"/>
    <property type="match status" value="1"/>
</dbReference>
<evidence type="ECO:0000313" key="2">
    <source>
        <dbReference type="Proteomes" id="UP000265816"/>
    </source>
</evidence>